<evidence type="ECO:0008006" key="3">
    <source>
        <dbReference type="Google" id="ProtNLM"/>
    </source>
</evidence>
<sequence length="273" mass="31227">MFNSISQTVSRFENIEVILYADEDDPASHSLTSTDFSVTTIIGPAKSMGGYNSACLDKARGDIIILANDDMVVQTKGWDDEIARFDAASEDKIYLAYGNDLFKKKGLCTFPILSRRTCELLVEPYPIAYGGAFIDVHLFDIFKRLQYAGFDRIRYMEDLIFEHLHYRVGKADCDDTYTRRGRFADDSTFVAMAGQRRRAAARLLSALQGEPMPSFEPWKGDRDIPNGLSAAIGYFTQQFLLDKQLPLQWRAYLWYWFIGRYLVARGFFGLLMR</sequence>
<keyword evidence="2" id="KW-1185">Reference proteome</keyword>
<organism evidence="1 2">
    <name type="scientific">Methylomonas rivi</name>
    <dbReference type="NCBI Taxonomy" id="2952226"/>
    <lineage>
        <taxon>Bacteria</taxon>
        <taxon>Pseudomonadati</taxon>
        <taxon>Pseudomonadota</taxon>
        <taxon>Gammaproteobacteria</taxon>
        <taxon>Methylococcales</taxon>
        <taxon>Methylococcaceae</taxon>
        <taxon>Methylomonas</taxon>
    </lineage>
</organism>
<dbReference type="RefSeq" id="WP_256613728.1">
    <property type="nucleotide sequence ID" value="NZ_JANIBK010000008.1"/>
</dbReference>
<gene>
    <name evidence="1" type="ORF">NP596_02975</name>
</gene>
<protein>
    <recommendedName>
        <fullName evidence="3">Glycosyltransferase 2-like domain-containing protein</fullName>
    </recommendedName>
</protein>
<accession>A0ABT1U0S2</accession>
<comment type="caution">
    <text evidence="1">The sequence shown here is derived from an EMBL/GenBank/DDBJ whole genome shotgun (WGS) entry which is preliminary data.</text>
</comment>
<dbReference type="Proteomes" id="UP001524586">
    <property type="component" value="Unassembled WGS sequence"/>
</dbReference>
<reference evidence="1 2" key="1">
    <citation type="submission" date="2022-07" db="EMBL/GenBank/DDBJ databases">
        <title>Methylomonas rivi sp. nov., Methylomonas rosea sp. nov., Methylomonas aureus sp. nov. and Methylomonas subterranea sp. nov., four novel methanotrophs isolated from a freshwater creek and the deep terrestrial subsurface.</title>
        <authorList>
            <person name="Abin C."/>
            <person name="Sankaranarayanan K."/>
            <person name="Garner C."/>
            <person name="Sindelar R."/>
            <person name="Kotary K."/>
            <person name="Garner R."/>
            <person name="Barclay S."/>
            <person name="Lawson P."/>
            <person name="Krumholz L."/>
        </authorList>
    </citation>
    <scope>NUCLEOTIDE SEQUENCE [LARGE SCALE GENOMIC DNA]</scope>
    <source>
        <strain evidence="1 2">WSC-6</strain>
    </source>
</reference>
<dbReference type="InterPro" id="IPR029044">
    <property type="entry name" value="Nucleotide-diphossugar_trans"/>
</dbReference>
<name>A0ABT1U0S2_9GAMM</name>
<dbReference type="EMBL" id="JANIBK010000008">
    <property type="protein sequence ID" value="MCQ8127409.1"/>
    <property type="molecule type" value="Genomic_DNA"/>
</dbReference>
<evidence type="ECO:0000313" key="2">
    <source>
        <dbReference type="Proteomes" id="UP001524586"/>
    </source>
</evidence>
<proteinExistence type="predicted"/>
<evidence type="ECO:0000313" key="1">
    <source>
        <dbReference type="EMBL" id="MCQ8127409.1"/>
    </source>
</evidence>
<dbReference type="SUPFAM" id="SSF53448">
    <property type="entry name" value="Nucleotide-diphospho-sugar transferases"/>
    <property type="match status" value="1"/>
</dbReference>